<evidence type="ECO:0000256" key="1">
    <source>
        <dbReference type="SAM" id="MobiDB-lite"/>
    </source>
</evidence>
<reference evidence="2 3" key="2">
    <citation type="journal article" date="2012" name="PLoS Pathog.">
        <title>Diverse lifestyles and strategies of plant pathogenesis encoded in the genomes of eighteen Dothideomycetes fungi.</title>
        <authorList>
            <person name="Ohm R.A."/>
            <person name="Feau N."/>
            <person name="Henrissat B."/>
            <person name="Schoch C.L."/>
            <person name="Horwitz B.A."/>
            <person name="Barry K.W."/>
            <person name="Condon B.J."/>
            <person name="Copeland A.C."/>
            <person name="Dhillon B."/>
            <person name="Glaser F."/>
            <person name="Hesse C.N."/>
            <person name="Kosti I."/>
            <person name="LaButti K."/>
            <person name="Lindquist E.A."/>
            <person name="Lucas S."/>
            <person name="Salamov A.A."/>
            <person name="Bradshaw R.E."/>
            <person name="Ciuffetti L."/>
            <person name="Hamelin R.C."/>
            <person name="Kema G.H.J."/>
            <person name="Lawrence C."/>
            <person name="Scott J.A."/>
            <person name="Spatafora J.W."/>
            <person name="Turgeon B.G."/>
            <person name="de Wit P.J.G.M."/>
            <person name="Zhong S."/>
            <person name="Goodwin S.B."/>
            <person name="Grigoriev I.V."/>
        </authorList>
    </citation>
    <scope>NUCLEOTIDE SEQUENCE [LARGE SCALE GENOMIC DNA]</scope>
    <source>
        <strain evidence="3">NZE10 / CBS 128990</strain>
    </source>
</reference>
<dbReference type="Proteomes" id="UP000016933">
    <property type="component" value="Unassembled WGS sequence"/>
</dbReference>
<proteinExistence type="predicted"/>
<evidence type="ECO:0000313" key="2">
    <source>
        <dbReference type="EMBL" id="EME44932.1"/>
    </source>
</evidence>
<organism evidence="2 3">
    <name type="scientific">Dothistroma septosporum (strain NZE10 / CBS 128990)</name>
    <name type="common">Red band needle blight fungus</name>
    <name type="synonym">Mycosphaerella pini</name>
    <dbReference type="NCBI Taxonomy" id="675120"/>
    <lineage>
        <taxon>Eukaryota</taxon>
        <taxon>Fungi</taxon>
        <taxon>Dikarya</taxon>
        <taxon>Ascomycota</taxon>
        <taxon>Pezizomycotina</taxon>
        <taxon>Dothideomycetes</taxon>
        <taxon>Dothideomycetidae</taxon>
        <taxon>Mycosphaerellales</taxon>
        <taxon>Mycosphaerellaceae</taxon>
        <taxon>Dothistroma</taxon>
    </lineage>
</organism>
<feature type="region of interest" description="Disordered" evidence="1">
    <location>
        <begin position="1"/>
        <end position="53"/>
    </location>
</feature>
<dbReference type="AlphaFoldDB" id="N1PNF5"/>
<sequence length="53" mass="5871">MVLQQKPLRGLIVSHGCRRRPPGRVLDASSTRQSSRDDAGDDYLPVLSLQARP</sequence>
<reference evidence="3" key="1">
    <citation type="journal article" date="2012" name="PLoS Genet.">
        <title>The genomes of the fungal plant pathogens Cladosporium fulvum and Dothistroma septosporum reveal adaptation to different hosts and lifestyles but also signatures of common ancestry.</title>
        <authorList>
            <person name="de Wit P.J.G.M."/>
            <person name="van der Burgt A."/>
            <person name="Oekmen B."/>
            <person name="Stergiopoulos I."/>
            <person name="Abd-Elsalam K.A."/>
            <person name="Aerts A.L."/>
            <person name="Bahkali A.H."/>
            <person name="Beenen H.G."/>
            <person name="Chettri P."/>
            <person name="Cox M.P."/>
            <person name="Datema E."/>
            <person name="de Vries R.P."/>
            <person name="Dhillon B."/>
            <person name="Ganley A.R."/>
            <person name="Griffiths S.A."/>
            <person name="Guo Y."/>
            <person name="Hamelin R.C."/>
            <person name="Henrissat B."/>
            <person name="Kabir M.S."/>
            <person name="Jashni M.K."/>
            <person name="Kema G."/>
            <person name="Klaubauf S."/>
            <person name="Lapidus A."/>
            <person name="Levasseur A."/>
            <person name="Lindquist E."/>
            <person name="Mehrabi R."/>
            <person name="Ohm R.A."/>
            <person name="Owen T.J."/>
            <person name="Salamov A."/>
            <person name="Schwelm A."/>
            <person name="Schijlen E."/>
            <person name="Sun H."/>
            <person name="van den Burg H.A."/>
            <person name="van Ham R.C.H.J."/>
            <person name="Zhang S."/>
            <person name="Goodwin S.B."/>
            <person name="Grigoriev I.V."/>
            <person name="Collemare J."/>
            <person name="Bradshaw R.E."/>
        </authorList>
    </citation>
    <scope>NUCLEOTIDE SEQUENCE [LARGE SCALE GENOMIC DNA]</scope>
    <source>
        <strain evidence="3">NZE10 / CBS 128990</strain>
    </source>
</reference>
<protein>
    <submittedName>
        <fullName evidence="2">Uncharacterized protein</fullName>
    </submittedName>
</protein>
<dbReference type="EMBL" id="KB446538">
    <property type="protein sequence ID" value="EME44932.1"/>
    <property type="molecule type" value="Genomic_DNA"/>
</dbReference>
<gene>
    <name evidence="2" type="ORF">DOTSEDRAFT_70848</name>
</gene>
<name>N1PNF5_DOTSN</name>
<accession>N1PNF5</accession>
<dbReference type="HOGENOM" id="CLU_3068651_0_0_1"/>
<evidence type="ECO:0000313" key="3">
    <source>
        <dbReference type="Proteomes" id="UP000016933"/>
    </source>
</evidence>
<keyword evidence="3" id="KW-1185">Reference proteome</keyword>